<evidence type="ECO:0000256" key="6">
    <source>
        <dbReference type="ARBA" id="ARBA00023180"/>
    </source>
</evidence>
<protein>
    <recommendedName>
        <fullName evidence="2">Palmitoyl-protein thioesterase 1</fullName>
        <ecNumber evidence="1">3.1.2.22</ecNumber>
    </recommendedName>
    <alternativeName>
        <fullName evidence="7">Palmitoyl-protein hydrolase 1</fullName>
    </alternativeName>
</protein>
<keyword evidence="5" id="KW-1015">Disulfide bond</keyword>
<reference evidence="8 9" key="1">
    <citation type="journal article" date="2011" name="Proc. Natl. Acad. Sci. U.S.A.">
        <title>Comparative genomics of xylose-fermenting fungi for enhanced biofuel production.</title>
        <authorList>
            <person name="Wohlbach D.J."/>
            <person name="Kuo A."/>
            <person name="Sato T.K."/>
            <person name="Potts K.M."/>
            <person name="Salamov A.A."/>
            <person name="LaButti K.M."/>
            <person name="Sun H."/>
            <person name="Clum A."/>
            <person name="Pangilinan J.L."/>
            <person name="Lindquist E.A."/>
            <person name="Lucas S."/>
            <person name="Lapidus A."/>
            <person name="Jin M."/>
            <person name="Gunawan C."/>
            <person name="Balan V."/>
            <person name="Dale B.E."/>
            <person name="Jeffries T.W."/>
            <person name="Zinkel R."/>
            <person name="Barry K.W."/>
            <person name="Grigoriev I.V."/>
            <person name="Gasch A.P."/>
        </authorList>
    </citation>
    <scope>NUCLEOTIDE SEQUENCE [LARGE SCALE GENOMIC DNA]</scope>
    <source>
        <strain evidence="9">NRRL Y-27907 / 11-Y1</strain>
    </source>
</reference>
<dbReference type="HOGENOM" id="CLU_1315587_0_0_1"/>
<sequence length="244" mass="27675">MLLSGLFNIQYLISSLAESFVDSGSKINLHQNFHVNDHMQLPLLNTPDKTEALPVVIWHGLGDNYNSSGINEVKEIFDTIYPGIFVYSISLADDPSADQQRSLFGDANIDVDQICQTLANITELSHGFNAIGFSQGGVLLRGLIERCSNITVHNLITFGSPHLGVSELPMCKPRDWLCKARNNVLKRQVWLDKVQKNVIPAQYFRDPLQYEQYLKYSHFLADINNERDEKNATYKENFSKINKL</sequence>
<proteinExistence type="predicted"/>
<dbReference type="OMA" id="MEMPLCK"/>
<evidence type="ECO:0000313" key="9">
    <source>
        <dbReference type="Proteomes" id="UP000000709"/>
    </source>
</evidence>
<evidence type="ECO:0000256" key="3">
    <source>
        <dbReference type="ARBA" id="ARBA00022729"/>
    </source>
</evidence>
<dbReference type="KEGG" id="spaa:SPAPADRAFT_60380"/>
<dbReference type="InterPro" id="IPR002472">
    <property type="entry name" value="Palm_thioest"/>
</dbReference>
<evidence type="ECO:0000256" key="4">
    <source>
        <dbReference type="ARBA" id="ARBA00022801"/>
    </source>
</evidence>
<dbReference type="EMBL" id="GL996501">
    <property type="protein sequence ID" value="EGW33064.1"/>
    <property type="molecule type" value="Genomic_DNA"/>
</dbReference>
<dbReference type="OrthoDB" id="10263094at2759"/>
<accession>G3AL21</accession>
<gene>
    <name evidence="8" type="ORF">SPAPADRAFT_60380</name>
</gene>
<dbReference type="AlphaFoldDB" id="G3AL21"/>
<evidence type="ECO:0000313" key="8">
    <source>
        <dbReference type="EMBL" id="EGW33064.1"/>
    </source>
</evidence>
<keyword evidence="4" id="KW-0378">Hydrolase</keyword>
<dbReference type="Pfam" id="PF02089">
    <property type="entry name" value="Palm_thioest"/>
    <property type="match status" value="1"/>
</dbReference>
<dbReference type="PANTHER" id="PTHR11247:SF8">
    <property type="entry name" value="PALMITOYL-PROTEIN THIOESTERASE 1"/>
    <property type="match status" value="1"/>
</dbReference>
<dbReference type="GO" id="GO:0008474">
    <property type="term" value="F:palmitoyl-(protein) hydrolase activity"/>
    <property type="evidence" value="ECO:0007669"/>
    <property type="project" value="UniProtKB-EC"/>
</dbReference>
<dbReference type="PRINTS" id="PR00414">
    <property type="entry name" value="PPTHIESTRASE"/>
</dbReference>
<evidence type="ECO:0000256" key="7">
    <source>
        <dbReference type="ARBA" id="ARBA00031934"/>
    </source>
</evidence>
<feature type="non-terminal residue" evidence="8">
    <location>
        <position position="244"/>
    </location>
</feature>
<dbReference type="InParanoid" id="G3AL21"/>
<dbReference type="RefSeq" id="XP_007374579.1">
    <property type="nucleotide sequence ID" value="XM_007374517.1"/>
</dbReference>
<dbReference type="EC" id="3.1.2.22" evidence="1"/>
<dbReference type="InterPro" id="IPR029058">
    <property type="entry name" value="AB_hydrolase_fold"/>
</dbReference>
<dbReference type="PANTHER" id="PTHR11247">
    <property type="entry name" value="PALMITOYL-PROTEIN THIOESTERASE/DOLICHYLDIPHOSPHATASE 1"/>
    <property type="match status" value="1"/>
</dbReference>
<evidence type="ECO:0000256" key="5">
    <source>
        <dbReference type="ARBA" id="ARBA00023157"/>
    </source>
</evidence>
<organism evidence="9">
    <name type="scientific">Spathaspora passalidarum (strain NRRL Y-27907 / 11-Y1)</name>
    <dbReference type="NCBI Taxonomy" id="619300"/>
    <lineage>
        <taxon>Eukaryota</taxon>
        <taxon>Fungi</taxon>
        <taxon>Dikarya</taxon>
        <taxon>Ascomycota</taxon>
        <taxon>Saccharomycotina</taxon>
        <taxon>Pichiomycetes</taxon>
        <taxon>Debaryomycetaceae</taxon>
        <taxon>Spathaspora</taxon>
    </lineage>
</organism>
<keyword evidence="6" id="KW-0325">Glycoprotein</keyword>
<keyword evidence="3" id="KW-0732">Signal</keyword>
<keyword evidence="9" id="KW-1185">Reference proteome</keyword>
<dbReference type="SUPFAM" id="SSF53474">
    <property type="entry name" value="alpha/beta-Hydrolases"/>
    <property type="match status" value="1"/>
</dbReference>
<dbReference type="eggNOG" id="KOG2541">
    <property type="taxonomic scope" value="Eukaryota"/>
</dbReference>
<name>G3AL21_SPAPN</name>
<dbReference type="GeneID" id="18873377"/>
<evidence type="ECO:0000256" key="2">
    <source>
        <dbReference type="ARBA" id="ARBA00014212"/>
    </source>
</evidence>
<evidence type="ECO:0000256" key="1">
    <source>
        <dbReference type="ARBA" id="ARBA00012423"/>
    </source>
</evidence>
<dbReference type="Proteomes" id="UP000000709">
    <property type="component" value="Unassembled WGS sequence"/>
</dbReference>
<dbReference type="STRING" id="619300.G3AL21"/>
<dbReference type="Gene3D" id="3.40.50.1820">
    <property type="entry name" value="alpha/beta hydrolase"/>
    <property type="match status" value="1"/>
</dbReference>